<keyword evidence="7" id="KW-0812">Transmembrane</keyword>
<evidence type="ECO:0000256" key="3">
    <source>
        <dbReference type="ARBA" id="ARBA00022553"/>
    </source>
</evidence>
<evidence type="ECO:0000256" key="7">
    <source>
        <dbReference type="SAM" id="Phobius"/>
    </source>
</evidence>
<dbReference type="InterPro" id="IPR005467">
    <property type="entry name" value="His_kinase_dom"/>
</dbReference>
<dbReference type="CDD" id="cd00075">
    <property type="entry name" value="HATPase"/>
    <property type="match status" value="1"/>
</dbReference>
<dbReference type="PROSITE" id="PS50109">
    <property type="entry name" value="HIS_KIN"/>
    <property type="match status" value="1"/>
</dbReference>
<feature type="domain" description="Histidine kinase" evidence="8">
    <location>
        <begin position="449"/>
        <end position="666"/>
    </location>
</feature>
<evidence type="ECO:0000256" key="1">
    <source>
        <dbReference type="ARBA" id="ARBA00000085"/>
    </source>
</evidence>
<dbReference type="GO" id="GO:0000155">
    <property type="term" value="F:phosphorelay sensor kinase activity"/>
    <property type="evidence" value="ECO:0007669"/>
    <property type="project" value="InterPro"/>
</dbReference>
<evidence type="ECO:0000313" key="9">
    <source>
        <dbReference type="EMBL" id="VAX07164.1"/>
    </source>
</evidence>
<dbReference type="InterPro" id="IPR004358">
    <property type="entry name" value="Sig_transdc_His_kin-like_C"/>
</dbReference>
<protein>
    <recommendedName>
        <fullName evidence="2">histidine kinase</fullName>
        <ecNumber evidence="2">2.7.13.3</ecNumber>
    </recommendedName>
</protein>
<feature type="transmembrane region" description="Helical" evidence="7">
    <location>
        <begin position="410"/>
        <end position="433"/>
    </location>
</feature>
<keyword evidence="7" id="KW-0472">Membrane</keyword>
<accession>A0A3B1B548</accession>
<keyword evidence="3" id="KW-0597">Phosphoprotein</keyword>
<keyword evidence="5 9" id="KW-0418">Kinase</keyword>
<dbReference type="Pfam" id="PF02518">
    <property type="entry name" value="HATPase_c"/>
    <property type="match status" value="1"/>
</dbReference>
<evidence type="ECO:0000256" key="4">
    <source>
        <dbReference type="ARBA" id="ARBA00022679"/>
    </source>
</evidence>
<dbReference type="PANTHER" id="PTHR43711">
    <property type="entry name" value="TWO-COMPONENT HISTIDINE KINASE"/>
    <property type="match status" value="1"/>
</dbReference>
<dbReference type="InterPro" id="IPR036890">
    <property type="entry name" value="HATPase_C_sf"/>
</dbReference>
<dbReference type="Gene3D" id="1.10.287.130">
    <property type="match status" value="1"/>
</dbReference>
<evidence type="ECO:0000259" key="8">
    <source>
        <dbReference type="PROSITE" id="PS50109"/>
    </source>
</evidence>
<dbReference type="SMART" id="SM00387">
    <property type="entry name" value="HATPase_c"/>
    <property type="match status" value="1"/>
</dbReference>
<sequence length="666" mass="74360">MSLLTGLDRRKLRLWLLLFFMALVIPTVVLVQQAYSQLKWEAMHQYRVLAEELAARVDASFTMLIDKEEARSFADYAFLVIEGETKANFLQRSPLSKYPVESSLPGLIGYFQVDAGGLFSTPLLPMASVPVASYGISPEEMEQRQVLQTTIQQILAQNSLVDSRKSRLAKAELPEANLLASTAMEAVAVPESKDDAVAMVAESMPLQEEEQMVGQALFDQLNSEPASMQRKGKPVSDLGRVEDLELDYRYQSGAKKSLAKTRSVRKELSVVPMAPAVDAVAARVSIATFESEIDPFEFALLDSGHFVLFRKVWRNGQRYIQGFLLEQTQFLSAIKDGFDETALSAMSNLIVAYKGDVFAAFSGQASERYLSSRDELTGTLLYQTSLSAPLGDLELLFNIIRLPSGAGGGVITWMAAILLLVLCCGLLLMYRLAIRQMELSRQQQDFVSAVSHELKTPLTSIRMYGEMLKEGWASEEKKQTYYDYIYDESERLSRLINNVLQLARMTRSELQIDLTPVTAAELMDSIRSKISSQVERAGYILNLTYDEKAATIAIDKDYFIQIIINLVDNAIKFSANADKKVVDISCHVLQDNSVQFAIRDYGPGIPRDQMKKIFKLFYRSENELTRETVGTGIGLALVHQLTAAMGGRVDVVNKDAGAEFQIFFRP</sequence>
<dbReference type="EMBL" id="UOFX01000021">
    <property type="protein sequence ID" value="VAX07164.1"/>
    <property type="molecule type" value="Genomic_DNA"/>
</dbReference>
<dbReference type="SUPFAM" id="SSF47384">
    <property type="entry name" value="Homodimeric domain of signal transducing histidine kinase"/>
    <property type="match status" value="1"/>
</dbReference>
<dbReference type="CDD" id="cd00082">
    <property type="entry name" value="HisKA"/>
    <property type="match status" value="1"/>
</dbReference>
<comment type="catalytic activity">
    <reaction evidence="1">
        <text>ATP + protein L-histidine = ADP + protein N-phospho-L-histidine.</text>
        <dbReference type="EC" id="2.7.13.3"/>
    </reaction>
</comment>
<dbReference type="Pfam" id="PF00512">
    <property type="entry name" value="HisKA"/>
    <property type="match status" value="1"/>
</dbReference>
<dbReference type="InterPro" id="IPR050736">
    <property type="entry name" value="Sensor_HK_Regulatory"/>
</dbReference>
<evidence type="ECO:0000256" key="5">
    <source>
        <dbReference type="ARBA" id="ARBA00022777"/>
    </source>
</evidence>
<proteinExistence type="predicted"/>
<dbReference type="InterPro" id="IPR003594">
    <property type="entry name" value="HATPase_dom"/>
</dbReference>
<feature type="transmembrane region" description="Helical" evidence="7">
    <location>
        <begin position="12"/>
        <end position="35"/>
    </location>
</feature>
<organism evidence="9">
    <name type="scientific">hydrothermal vent metagenome</name>
    <dbReference type="NCBI Taxonomy" id="652676"/>
    <lineage>
        <taxon>unclassified sequences</taxon>
        <taxon>metagenomes</taxon>
        <taxon>ecological metagenomes</taxon>
    </lineage>
</organism>
<keyword evidence="6" id="KW-0902">Two-component regulatory system</keyword>
<dbReference type="PANTHER" id="PTHR43711:SF31">
    <property type="entry name" value="HISTIDINE KINASE"/>
    <property type="match status" value="1"/>
</dbReference>
<reference evidence="9" key="1">
    <citation type="submission" date="2018-06" db="EMBL/GenBank/DDBJ databases">
        <authorList>
            <person name="Zhirakovskaya E."/>
        </authorList>
    </citation>
    <scope>NUCLEOTIDE SEQUENCE</scope>
</reference>
<evidence type="ECO:0000256" key="6">
    <source>
        <dbReference type="ARBA" id="ARBA00023012"/>
    </source>
</evidence>
<dbReference type="InterPro" id="IPR036097">
    <property type="entry name" value="HisK_dim/P_sf"/>
</dbReference>
<keyword evidence="4" id="KW-0808">Transferase</keyword>
<keyword evidence="7" id="KW-1133">Transmembrane helix</keyword>
<dbReference type="AlphaFoldDB" id="A0A3B1B548"/>
<dbReference type="SMART" id="SM00388">
    <property type="entry name" value="HisKA"/>
    <property type="match status" value="1"/>
</dbReference>
<dbReference type="InterPro" id="IPR003661">
    <property type="entry name" value="HisK_dim/P_dom"/>
</dbReference>
<dbReference type="EC" id="2.7.13.3" evidence="2"/>
<dbReference type="PRINTS" id="PR00344">
    <property type="entry name" value="BCTRLSENSOR"/>
</dbReference>
<dbReference type="Gene3D" id="3.30.565.10">
    <property type="entry name" value="Histidine kinase-like ATPase, C-terminal domain"/>
    <property type="match status" value="1"/>
</dbReference>
<dbReference type="FunFam" id="1.10.287.130:FF:000001">
    <property type="entry name" value="Two-component sensor histidine kinase"/>
    <property type="match status" value="1"/>
</dbReference>
<evidence type="ECO:0000256" key="2">
    <source>
        <dbReference type="ARBA" id="ARBA00012438"/>
    </source>
</evidence>
<name>A0A3B1B548_9ZZZZ</name>
<dbReference type="SUPFAM" id="SSF55874">
    <property type="entry name" value="ATPase domain of HSP90 chaperone/DNA topoisomerase II/histidine kinase"/>
    <property type="match status" value="1"/>
</dbReference>
<gene>
    <name evidence="9" type="ORF">MNBD_GAMMA26-1440</name>
</gene>